<feature type="chain" id="PRO_5026687219" evidence="1">
    <location>
        <begin position="23"/>
        <end position="78"/>
    </location>
</feature>
<keyword evidence="1" id="KW-0732">Signal</keyword>
<organism evidence="2 3">
    <name type="scientific">Drosophila hydei</name>
    <name type="common">Fruit fly</name>
    <dbReference type="NCBI Taxonomy" id="7224"/>
    <lineage>
        <taxon>Eukaryota</taxon>
        <taxon>Metazoa</taxon>
        <taxon>Ecdysozoa</taxon>
        <taxon>Arthropoda</taxon>
        <taxon>Hexapoda</taxon>
        <taxon>Insecta</taxon>
        <taxon>Pterygota</taxon>
        <taxon>Neoptera</taxon>
        <taxon>Endopterygota</taxon>
        <taxon>Diptera</taxon>
        <taxon>Brachycera</taxon>
        <taxon>Muscomorpha</taxon>
        <taxon>Ephydroidea</taxon>
        <taxon>Drosophilidae</taxon>
        <taxon>Drosophila</taxon>
    </lineage>
</organism>
<dbReference type="Proteomes" id="UP000504633">
    <property type="component" value="Unplaced"/>
</dbReference>
<dbReference type="AlphaFoldDB" id="A0A6J1LKY8"/>
<keyword evidence="2" id="KW-1185">Reference proteome</keyword>
<dbReference type="PROSITE" id="PS51257">
    <property type="entry name" value="PROKAR_LIPOPROTEIN"/>
    <property type="match status" value="1"/>
</dbReference>
<protein>
    <submittedName>
        <fullName evidence="3">Uncharacterized protein LOC111594813</fullName>
    </submittedName>
</protein>
<accession>A0A6J1LKY8</accession>
<name>A0A6J1LKY8_DROHY</name>
<dbReference type="OMA" id="ATWARPQ"/>
<feature type="signal peptide" evidence="1">
    <location>
        <begin position="1"/>
        <end position="22"/>
    </location>
</feature>
<evidence type="ECO:0000313" key="3">
    <source>
        <dbReference type="RefSeq" id="XP_023164080.1"/>
    </source>
</evidence>
<proteinExistence type="predicted"/>
<gene>
    <name evidence="3" type="primary">LOC111594813</name>
</gene>
<sequence length="78" mass="7820">MFNKTFFVALLFCACYLGATWARPQLPQLPQLPIPGAEALPIGSVGSAVGSAIGAATGGLAGGSLVPQLPLGGQKKLL</sequence>
<dbReference type="GeneID" id="111594813"/>
<dbReference type="KEGG" id="dhe:111594813"/>
<evidence type="ECO:0000313" key="2">
    <source>
        <dbReference type="Proteomes" id="UP000504633"/>
    </source>
</evidence>
<reference evidence="3" key="1">
    <citation type="submission" date="2025-08" db="UniProtKB">
        <authorList>
            <consortium name="RefSeq"/>
        </authorList>
    </citation>
    <scope>IDENTIFICATION</scope>
    <source>
        <strain evidence="3">15085-1641.00</strain>
        <tissue evidence="3">Whole body</tissue>
    </source>
</reference>
<evidence type="ECO:0000256" key="1">
    <source>
        <dbReference type="SAM" id="SignalP"/>
    </source>
</evidence>
<dbReference type="RefSeq" id="XP_023164080.1">
    <property type="nucleotide sequence ID" value="XM_023308312.1"/>
</dbReference>